<feature type="active site" evidence="7">
    <location>
        <position position="57"/>
    </location>
</feature>
<name>A0A0R1MM26_9LACO</name>
<evidence type="ECO:0000256" key="3">
    <source>
        <dbReference type="ARBA" id="ARBA00009370"/>
    </source>
</evidence>
<evidence type="ECO:0000256" key="7">
    <source>
        <dbReference type="PIRSR" id="PIRSR600223-1"/>
    </source>
</evidence>
<dbReference type="EC" id="3.4.21.89" evidence="4 8"/>
<organism evidence="10 11">
    <name type="scientific">Schleiferilactobacillus perolens DSM 12744</name>
    <dbReference type="NCBI Taxonomy" id="1423792"/>
    <lineage>
        <taxon>Bacteria</taxon>
        <taxon>Bacillati</taxon>
        <taxon>Bacillota</taxon>
        <taxon>Bacilli</taxon>
        <taxon>Lactobacillales</taxon>
        <taxon>Lactobacillaceae</taxon>
        <taxon>Schleiferilactobacillus</taxon>
    </lineage>
</organism>
<proteinExistence type="inferred from homology"/>
<dbReference type="AlphaFoldDB" id="A0A0R1MM26"/>
<keyword evidence="6 8" id="KW-0378">Hydrolase</keyword>
<evidence type="ECO:0000256" key="5">
    <source>
        <dbReference type="ARBA" id="ARBA00022670"/>
    </source>
</evidence>
<dbReference type="PRINTS" id="PR00727">
    <property type="entry name" value="LEADERPTASE"/>
</dbReference>
<feature type="transmembrane region" description="Helical" evidence="8">
    <location>
        <begin position="25"/>
        <end position="48"/>
    </location>
</feature>
<sequence length="199" mass="22693">MEEITPMKRQPKAAQKKNDESFARWLWQTLALTIVFIGVVFTLFTFILSNNQVSGISMQPTFESGDRLIALRHTQVHRGDIVVLKAPDRANTLYIKRVIGMPGDTLASKDDVMYINGKEYAQPFLDDYKAQLPTGILYTDDFSLQSRQLGDKVSAGSYFVMGDHRNSSRDSRVFGYVKKSAIVGVVKWRYWPINQMRGF</sequence>
<dbReference type="InterPro" id="IPR000223">
    <property type="entry name" value="Pept_S26A_signal_pept_1"/>
</dbReference>
<evidence type="ECO:0000256" key="1">
    <source>
        <dbReference type="ARBA" id="ARBA00000677"/>
    </source>
</evidence>
<dbReference type="GO" id="GO:0006465">
    <property type="term" value="P:signal peptide processing"/>
    <property type="evidence" value="ECO:0007669"/>
    <property type="project" value="InterPro"/>
</dbReference>
<dbReference type="EMBL" id="AZEC01000018">
    <property type="protein sequence ID" value="KRL08892.1"/>
    <property type="molecule type" value="Genomic_DNA"/>
</dbReference>
<dbReference type="PROSITE" id="PS00501">
    <property type="entry name" value="SPASE_I_1"/>
    <property type="match status" value="1"/>
</dbReference>
<dbReference type="GO" id="GO:0009003">
    <property type="term" value="F:signal peptidase activity"/>
    <property type="evidence" value="ECO:0007669"/>
    <property type="project" value="UniProtKB-EC"/>
</dbReference>
<evidence type="ECO:0000256" key="8">
    <source>
        <dbReference type="RuleBase" id="RU362042"/>
    </source>
</evidence>
<dbReference type="InterPro" id="IPR019758">
    <property type="entry name" value="Pept_S26A_signal_pept_1_CS"/>
</dbReference>
<comment type="subcellular location">
    <subcellularLocation>
        <location evidence="2">Cell membrane</location>
        <topology evidence="2">Single-pass type II membrane protein</topology>
    </subcellularLocation>
    <subcellularLocation>
        <location evidence="8">Membrane</location>
        <topology evidence="8">Single-pass type II membrane protein</topology>
    </subcellularLocation>
</comment>
<keyword evidence="8" id="KW-0812">Transmembrane</keyword>
<evidence type="ECO:0000259" key="9">
    <source>
        <dbReference type="Pfam" id="PF10502"/>
    </source>
</evidence>
<gene>
    <name evidence="10" type="ORF">FD09_GL001145</name>
</gene>
<keyword evidence="5 8" id="KW-0645">Protease</keyword>
<dbReference type="Proteomes" id="UP000051330">
    <property type="component" value="Unassembled WGS sequence"/>
</dbReference>
<keyword evidence="11" id="KW-1185">Reference proteome</keyword>
<comment type="similarity">
    <text evidence="3 8">Belongs to the peptidase S26 family.</text>
</comment>
<dbReference type="STRING" id="1423792.FD09_GL001145"/>
<dbReference type="PROSITE" id="PS00761">
    <property type="entry name" value="SPASE_I_3"/>
    <property type="match status" value="1"/>
</dbReference>
<evidence type="ECO:0000313" key="10">
    <source>
        <dbReference type="EMBL" id="KRL08892.1"/>
    </source>
</evidence>
<dbReference type="Pfam" id="PF10502">
    <property type="entry name" value="Peptidase_S26"/>
    <property type="match status" value="1"/>
</dbReference>
<dbReference type="PANTHER" id="PTHR43390:SF1">
    <property type="entry name" value="CHLOROPLAST PROCESSING PEPTIDASE"/>
    <property type="match status" value="1"/>
</dbReference>
<dbReference type="SUPFAM" id="SSF51306">
    <property type="entry name" value="LexA/Signal peptidase"/>
    <property type="match status" value="1"/>
</dbReference>
<accession>A0A0R1MM26</accession>
<dbReference type="PANTHER" id="PTHR43390">
    <property type="entry name" value="SIGNAL PEPTIDASE I"/>
    <property type="match status" value="1"/>
</dbReference>
<comment type="caution">
    <text evidence="10">The sequence shown here is derived from an EMBL/GenBank/DDBJ whole genome shotgun (WGS) entry which is preliminary data.</text>
</comment>
<dbReference type="GO" id="GO:0005886">
    <property type="term" value="C:plasma membrane"/>
    <property type="evidence" value="ECO:0007669"/>
    <property type="project" value="UniProtKB-SubCell"/>
</dbReference>
<dbReference type="InterPro" id="IPR019533">
    <property type="entry name" value="Peptidase_S26"/>
</dbReference>
<dbReference type="NCBIfam" id="TIGR02227">
    <property type="entry name" value="sigpep_I_bact"/>
    <property type="match status" value="1"/>
</dbReference>
<evidence type="ECO:0000256" key="4">
    <source>
        <dbReference type="ARBA" id="ARBA00013208"/>
    </source>
</evidence>
<dbReference type="InterPro" id="IPR019756">
    <property type="entry name" value="Pept_S26A_signal_pept_1_Ser-AS"/>
</dbReference>
<feature type="domain" description="Peptidase S26" evidence="9">
    <location>
        <begin position="27"/>
        <end position="191"/>
    </location>
</feature>
<dbReference type="InterPro" id="IPR036286">
    <property type="entry name" value="LexA/Signal_pep-like_sf"/>
</dbReference>
<reference evidence="10 11" key="1">
    <citation type="journal article" date="2015" name="Genome Announc.">
        <title>Expanding the biotechnology potential of lactobacilli through comparative genomics of 213 strains and associated genera.</title>
        <authorList>
            <person name="Sun Z."/>
            <person name="Harris H.M."/>
            <person name="McCann A."/>
            <person name="Guo C."/>
            <person name="Argimon S."/>
            <person name="Zhang W."/>
            <person name="Yang X."/>
            <person name="Jeffery I.B."/>
            <person name="Cooney J.C."/>
            <person name="Kagawa T.F."/>
            <person name="Liu W."/>
            <person name="Song Y."/>
            <person name="Salvetti E."/>
            <person name="Wrobel A."/>
            <person name="Rasinkangas P."/>
            <person name="Parkhill J."/>
            <person name="Rea M.C."/>
            <person name="O'Sullivan O."/>
            <person name="Ritari J."/>
            <person name="Douillard F.P."/>
            <person name="Paul Ross R."/>
            <person name="Yang R."/>
            <person name="Briner A.E."/>
            <person name="Felis G.E."/>
            <person name="de Vos W.M."/>
            <person name="Barrangou R."/>
            <person name="Klaenhammer T.R."/>
            <person name="Caufield P.W."/>
            <person name="Cui Y."/>
            <person name="Zhang H."/>
            <person name="O'Toole P.W."/>
        </authorList>
    </citation>
    <scope>NUCLEOTIDE SEQUENCE [LARGE SCALE GENOMIC DNA]</scope>
    <source>
        <strain evidence="10 11">DSM 12744</strain>
    </source>
</reference>
<protein>
    <recommendedName>
        <fullName evidence="4 8">Signal peptidase I</fullName>
        <ecNumber evidence="4 8">3.4.21.89</ecNumber>
    </recommendedName>
</protein>
<evidence type="ECO:0000256" key="2">
    <source>
        <dbReference type="ARBA" id="ARBA00004401"/>
    </source>
</evidence>
<keyword evidence="8" id="KW-0472">Membrane</keyword>
<dbReference type="CDD" id="cd06530">
    <property type="entry name" value="S26_SPase_I"/>
    <property type="match status" value="1"/>
</dbReference>
<keyword evidence="8" id="KW-1133">Transmembrane helix</keyword>
<feature type="active site" evidence="7">
    <location>
        <position position="96"/>
    </location>
</feature>
<dbReference type="Gene3D" id="2.10.109.10">
    <property type="entry name" value="Umud Fragment, subunit A"/>
    <property type="match status" value="1"/>
</dbReference>
<dbReference type="PATRIC" id="fig|1423792.3.peg.1165"/>
<evidence type="ECO:0000256" key="6">
    <source>
        <dbReference type="ARBA" id="ARBA00022801"/>
    </source>
</evidence>
<comment type="catalytic activity">
    <reaction evidence="1 8">
        <text>Cleavage of hydrophobic, N-terminal signal or leader sequences from secreted and periplasmic proteins.</text>
        <dbReference type="EC" id="3.4.21.89"/>
    </reaction>
</comment>
<evidence type="ECO:0000313" key="11">
    <source>
        <dbReference type="Proteomes" id="UP000051330"/>
    </source>
</evidence>
<dbReference type="GO" id="GO:0004252">
    <property type="term" value="F:serine-type endopeptidase activity"/>
    <property type="evidence" value="ECO:0007669"/>
    <property type="project" value="InterPro"/>
</dbReference>